<keyword evidence="7" id="KW-1185">Reference proteome</keyword>
<dbReference type="InterPro" id="IPR002123">
    <property type="entry name" value="Plipid/glycerol_acylTrfase"/>
</dbReference>
<evidence type="ECO:0000259" key="5">
    <source>
        <dbReference type="SMART" id="SM00563"/>
    </source>
</evidence>
<reference evidence="7" key="1">
    <citation type="submission" date="2018-08" db="EMBL/GenBank/DDBJ databases">
        <authorList>
            <person name="Rodrigo-Torres L."/>
            <person name="Arahal R. D."/>
            <person name="Lucena T."/>
        </authorList>
    </citation>
    <scope>NUCLEOTIDE SEQUENCE [LARGE SCALE GENOMIC DNA]</scope>
    <source>
        <strain evidence="7">CECT 7235</strain>
    </source>
</reference>
<gene>
    <name evidence="6" type="primary">plsC</name>
    <name evidence="6" type="ORF">ROE7235_00961</name>
</gene>
<dbReference type="AlphaFoldDB" id="A0A3B0M546"/>
<dbReference type="CDD" id="cd07989">
    <property type="entry name" value="LPLAT_AGPAT-like"/>
    <property type="match status" value="1"/>
</dbReference>
<keyword evidence="4" id="KW-1133">Transmembrane helix</keyword>
<sequence>MRLVVQYIRSFLFIVQMYLAMAIMALAFAPFALVRREMALKACHTYCRYVRWSAGWMVGLRADIRGEIPQGGALVAAKHQSFFDIILIFGALPNPRFIMKKQLKYAPFLGWYAMRLGCIPVDRGKGGVAIRDMLARVEQGREAAGQIIIYPQGTRVAPGDNKPYKVGSALLYGQLGQPCVPVATNVGLFWPKRSMLRKPGMAVVEFLPPIAAGVDQRQFLATLERVVEDRSNALMADAGFAPLG</sequence>
<evidence type="ECO:0000256" key="4">
    <source>
        <dbReference type="SAM" id="Phobius"/>
    </source>
</evidence>
<evidence type="ECO:0000313" key="6">
    <source>
        <dbReference type="EMBL" id="SUZ31225.1"/>
    </source>
</evidence>
<evidence type="ECO:0000313" key="7">
    <source>
        <dbReference type="Proteomes" id="UP000272908"/>
    </source>
</evidence>
<dbReference type="GO" id="GO:0003841">
    <property type="term" value="F:1-acylglycerol-3-phosphate O-acyltransferase activity"/>
    <property type="evidence" value="ECO:0007669"/>
    <property type="project" value="UniProtKB-EC"/>
</dbReference>
<dbReference type="SUPFAM" id="SSF69593">
    <property type="entry name" value="Glycerol-3-phosphate (1)-acyltransferase"/>
    <property type="match status" value="1"/>
</dbReference>
<evidence type="ECO:0000256" key="3">
    <source>
        <dbReference type="ARBA" id="ARBA00023315"/>
    </source>
</evidence>
<dbReference type="Proteomes" id="UP000272908">
    <property type="component" value="Unassembled WGS sequence"/>
</dbReference>
<keyword evidence="3 6" id="KW-0012">Acyltransferase</keyword>
<keyword evidence="4" id="KW-0812">Transmembrane</keyword>
<dbReference type="PANTHER" id="PTHR10434">
    <property type="entry name" value="1-ACYL-SN-GLYCEROL-3-PHOSPHATE ACYLTRANSFERASE"/>
    <property type="match status" value="1"/>
</dbReference>
<dbReference type="PANTHER" id="PTHR10434:SF11">
    <property type="entry name" value="1-ACYL-SN-GLYCEROL-3-PHOSPHATE ACYLTRANSFERASE"/>
    <property type="match status" value="1"/>
</dbReference>
<dbReference type="EC" id="2.3.1.51" evidence="6"/>
<dbReference type="SMART" id="SM00563">
    <property type="entry name" value="PlsC"/>
    <property type="match status" value="1"/>
</dbReference>
<protein>
    <submittedName>
        <fullName evidence="6">1-acyl-sn-glycerol-3-phosphate acyltransferase</fullName>
        <ecNumber evidence="6">2.3.1.51</ecNumber>
    </submittedName>
</protein>
<dbReference type="EMBL" id="UIHC01000006">
    <property type="protein sequence ID" value="SUZ31225.1"/>
    <property type="molecule type" value="Genomic_DNA"/>
</dbReference>
<dbReference type="GO" id="GO:0006654">
    <property type="term" value="P:phosphatidic acid biosynthetic process"/>
    <property type="evidence" value="ECO:0007669"/>
    <property type="project" value="TreeGrafter"/>
</dbReference>
<comment type="pathway">
    <text evidence="1">Lipid metabolism.</text>
</comment>
<organism evidence="6 7">
    <name type="scientific">Roseinatronobacter ekhonensis</name>
    <dbReference type="NCBI Taxonomy" id="254356"/>
    <lineage>
        <taxon>Bacteria</taxon>
        <taxon>Pseudomonadati</taxon>
        <taxon>Pseudomonadota</taxon>
        <taxon>Alphaproteobacteria</taxon>
        <taxon>Rhodobacterales</taxon>
        <taxon>Paracoccaceae</taxon>
        <taxon>Roseinatronobacter</taxon>
    </lineage>
</organism>
<proteinExistence type="predicted"/>
<keyword evidence="2 6" id="KW-0808">Transferase</keyword>
<dbReference type="Pfam" id="PF01553">
    <property type="entry name" value="Acyltransferase"/>
    <property type="match status" value="1"/>
</dbReference>
<accession>A0A3B0M546</accession>
<evidence type="ECO:0000256" key="1">
    <source>
        <dbReference type="ARBA" id="ARBA00005189"/>
    </source>
</evidence>
<dbReference type="RefSeq" id="WP_121093516.1">
    <property type="nucleotide sequence ID" value="NZ_UIHC01000006.1"/>
</dbReference>
<feature type="transmembrane region" description="Helical" evidence="4">
    <location>
        <begin position="12"/>
        <end position="33"/>
    </location>
</feature>
<dbReference type="OrthoDB" id="5290997at2"/>
<feature type="domain" description="Phospholipid/glycerol acyltransferase" evidence="5">
    <location>
        <begin position="73"/>
        <end position="187"/>
    </location>
</feature>
<evidence type="ECO:0000256" key="2">
    <source>
        <dbReference type="ARBA" id="ARBA00022679"/>
    </source>
</evidence>
<name>A0A3B0M546_9RHOB</name>
<keyword evidence="4" id="KW-0472">Membrane</keyword>